<accession>A0A1B1UII0</accession>
<organism evidence="1 2">
    <name type="scientific">Bradyrhizobium icense</name>
    <dbReference type="NCBI Taxonomy" id="1274631"/>
    <lineage>
        <taxon>Bacteria</taxon>
        <taxon>Pseudomonadati</taxon>
        <taxon>Pseudomonadota</taxon>
        <taxon>Alphaproteobacteria</taxon>
        <taxon>Hyphomicrobiales</taxon>
        <taxon>Nitrobacteraceae</taxon>
        <taxon>Bradyrhizobium</taxon>
    </lineage>
</organism>
<dbReference type="KEGG" id="bic:LMTR13_22650"/>
<dbReference type="AlphaFoldDB" id="A0A1B1UII0"/>
<sequence length="69" mass="8490">MRQQHRKICHFRGQDFGRVELGVGQPKWRDEERRIRLWLELDQFGPFLGPERLRLVRAIGRLFRTLDRF</sequence>
<evidence type="ECO:0000313" key="2">
    <source>
        <dbReference type="Proteomes" id="UP000092839"/>
    </source>
</evidence>
<keyword evidence="2" id="KW-1185">Reference proteome</keyword>
<name>A0A1B1UII0_9BRAD</name>
<dbReference type="STRING" id="1274631.LMTR13_22650"/>
<reference evidence="1 2" key="1">
    <citation type="submission" date="2016-07" db="EMBL/GenBank/DDBJ databases">
        <title>Complete genome sequence of Bradyrhizobium icense LMTR 13T, a potential inoculant strain isolated from lima bean (Phaseolus lunatus) in Peru.</title>
        <authorList>
            <person name="Ormeno-Orrillo E."/>
            <person name="Duran D."/>
            <person name="Rogel M.A."/>
            <person name="Rey L."/>
            <person name="Imperial J."/>
            <person name="Ruiz-Argueso T."/>
            <person name="Martinez-Romero E."/>
        </authorList>
    </citation>
    <scope>NUCLEOTIDE SEQUENCE [LARGE SCALE GENOMIC DNA]</scope>
    <source>
        <strain evidence="1 2">LMTR 13</strain>
    </source>
</reference>
<dbReference type="EMBL" id="CP016428">
    <property type="protein sequence ID" value="ANW02546.1"/>
    <property type="molecule type" value="Genomic_DNA"/>
</dbReference>
<protein>
    <submittedName>
        <fullName evidence="1">Uncharacterized protein</fullName>
    </submittedName>
</protein>
<gene>
    <name evidence="1" type="ORF">LMTR13_22650</name>
</gene>
<dbReference type="Proteomes" id="UP000092839">
    <property type="component" value="Chromosome"/>
</dbReference>
<proteinExistence type="predicted"/>
<evidence type="ECO:0000313" key="1">
    <source>
        <dbReference type="EMBL" id="ANW02546.1"/>
    </source>
</evidence>